<name>A0A8R7TC11_TRIUA</name>
<dbReference type="SUPFAM" id="SSF56112">
    <property type="entry name" value="Protein kinase-like (PK-like)"/>
    <property type="match status" value="1"/>
</dbReference>
<evidence type="ECO:0000313" key="3">
    <source>
        <dbReference type="Proteomes" id="UP000015106"/>
    </source>
</evidence>
<feature type="domain" description="Protein kinase" evidence="1">
    <location>
        <begin position="1"/>
        <end position="78"/>
    </location>
</feature>
<dbReference type="PROSITE" id="PS50011">
    <property type="entry name" value="PROTEIN_KINASE_DOM"/>
    <property type="match status" value="1"/>
</dbReference>
<sequence>MLHRDIKPSNVMLGEGFDAKLGDFRLVWQVSYHDGVCTPCITMIGSMDYMDPQYIETGTLSPASDIYSLGLVPLEVAT</sequence>
<dbReference type="Gene3D" id="1.10.510.10">
    <property type="entry name" value="Transferase(Phosphotransferase) domain 1"/>
    <property type="match status" value="1"/>
</dbReference>
<dbReference type="Proteomes" id="UP000015106">
    <property type="component" value="Chromosome 2"/>
</dbReference>
<dbReference type="Pfam" id="PF00069">
    <property type="entry name" value="Pkinase"/>
    <property type="match status" value="1"/>
</dbReference>
<dbReference type="AlphaFoldDB" id="A0A8R7TC11"/>
<keyword evidence="3" id="KW-1185">Reference proteome</keyword>
<reference evidence="2" key="3">
    <citation type="submission" date="2022-06" db="UniProtKB">
        <authorList>
            <consortium name="EnsemblPlants"/>
        </authorList>
    </citation>
    <scope>IDENTIFICATION</scope>
</reference>
<dbReference type="InterPro" id="IPR000719">
    <property type="entry name" value="Prot_kinase_dom"/>
</dbReference>
<organism evidence="2 3">
    <name type="scientific">Triticum urartu</name>
    <name type="common">Red wild einkorn</name>
    <name type="synonym">Crithodium urartu</name>
    <dbReference type="NCBI Taxonomy" id="4572"/>
    <lineage>
        <taxon>Eukaryota</taxon>
        <taxon>Viridiplantae</taxon>
        <taxon>Streptophyta</taxon>
        <taxon>Embryophyta</taxon>
        <taxon>Tracheophyta</taxon>
        <taxon>Spermatophyta</taxon>
        <taxon>Magnoliopsida</taxon>
        <taxon>Liliopsida</taxon>
        <taxon>Poales</taxon>
        <taxon>Poaceae</taxon>
        <taxon>BOP clade</taxon>
        <taxon>Pooideae</taxon>
        <taxon>Triticodae</taxon>
        <taxon>Triticeae</taxon>
        <taxon>Triticinae</taxon>
        <taxon>Triticum</taxon>
    </lineage>
</organism>
<dbReference type="EnsemblPlants" id="TuG1812G0200000396.01.T01">
    <property type="protein sequence ID" value="TuG1812G0200000396.01.T01.cds404655"/>
    <property type="gene ID" value="TuG1812G0200000396.01"/>
</dbReference>
<dbReference type="GO" id="GO:0004672">
    <property type="term" value="F:protein kinase activity"/>
    <property type="evidence" value="ECO:0007669"/>
    <property type="project" value="InterPro"/>
</dbReference>
<evidence type="ECO:0000313" key="2">
    <source>
        <dbReference type="EnsemblPlants" id="TuG1812G0200000396.01.T01.cds404655"/>
    </source>
</evidence>
<accession>A0A8R7TC11</accession>
<dbReference type="PROSITE" id="PS00108">
    <property type="entry name" value="PROTEIN_KINASE_ST"/>
    <property type="match status" value="1"/>
</dbReference>
<dbReference type="InterPro" id="IPR008271">
    <property type="entry name" value="Ser/Thr_kinase_AS"/>
</dbReference>
<reference evidence="2" key="2">
    <citation type="submission" date="2018-03" db="EMBL/GenBank/DDBJ databases">
        <title>The Triticum urartu genome reveals the dynamic nature of wheat genome evolution.</title>
        <authorList>
            <person name="Ling H."/>
            <person name="Ma B."/>
            <person name="Shi X."/>
            <person name="Liu H."/>
            <person name="Dong L."/>
            <person name="Sun H."/>
            <person name="Cao Y."/>
            <person name="Gao Q."/>
            <person name="Zheng S."/>
            <person name="Li Y."/>
            <person name="Yu Y."/>
            <person name="Du H."/>
            <person name="Qi M."/>
            <person name="Li Y."/>
            <person name="Yu H."/>
            <person name="Cui Y."/>
            <person name="Wang N."/>
            <person name="Chen C."/>
            <person name="Wu H."/>
            <person name="Zhao Y."/>
            <person name="Zhang J."/>
            <person name="Li Y."/>
            <person name="Zhou W."/>
            <person name="Zhang B."/>
            <person name="Hu W."/>
            <person name="Eijk M."/>
            <person name="Tang J."/>
            <person name="Witsenboer H."/>
            <person name="Zhao S."/>
            <person name="Li Z."/>
            <person name="Zhang A."/>
            <person name="Wang D."/>
            <person name="Liang C."/>
        </authorList>
    </citation>
    <scope>NUCLEOTIDE SEQUENCE [LARGE SCALE GENOMIC DNA]</scope>
    <source>
        <strain evidence="2">cv. G1812</strain>
    </source>
</reference>
<proteinExistence type="predicted"/>
<dbReference type="GO" id="GO:0005524">
    <property type="term" value="F:ATP binding"/>
    <property type="evidence" value="ECO:0007669"/>
    <property type="project" value="InterPro"/>
</dbReference>
<reference evidence="3" key="1">
    <citation type="journal article" date="2013" name="Nature">
        <title>Draft genome of the wheat A-genome progenitor Triticum urartu.</title>
        <authorList>
            <person name="Ling H.Q."/>
            <person name="Zhao S."/>
            <person name="Liu D."/>
            <person name="Wang J."/>
            <person name="Sun H."/>
            <person name="Zhang C."/>
            <person name="Fan H."/>
            <person name="Li D."/>
            <person name="Dong L."/>
            <person name="Tao Y."/>
            <person name="Gao C."/>
            <person name="Wu H."/>
            <person name="Li Y."/>
            <person name="Cui Y."/>
            <person name="Guo X."/>
            <person name="Zheng S."/>
            <person name="Wang B."/>
            <person name="Yu K."/>
            <person name="Liang Q."/>
            <person name="Yang W."/>
            <person name="Lou X."/>
            <person name="Chen J."/>
            <person name="Feng M."/>
            <person name="Jian J."/>
            <person name="Zhang X."/>
            <person name="Luo G."/>
            <person name="Jiang Y."/>
            <person name="Liu J."/>
            <person name="Wang Z."/>
            <person name="Sha Y."/>
            <person name="Zhang B."/>
            <person name="Wu H."/>
            <person name="Tang D."/>
            <person name="Shen Q."/>
            <person name="Xue P."/>
            <person name="Zou S."/>
            <person name="Wang X."/>
            <person name="Liu X."/>
            <person name="Wang F."/>
            <person name="Yang Y."/>
            <person name="An X."/>
            <person name="Dong Z."/>
            <person name="Zhang K."/>
            <person name="Zhang X."/>
            <person name="Luo M.C."/>
            <person name="Dvorak J."/>
            <person name="Tong Y."/>
            <person name="Wang J."/>
            <person name="Yang H."/>
            <person name="Li Z."/>
            <person name="Wang D."/>
            <person name="Zhang A."/>
            <person name="Wang J."/>
        </authorList>
    </citation>
    <scope>NUCLEOTIDE SEQUENCE</scope>
    <source>
        <strain evidence="3">cv. G1812</strain>
    </source>
</reference>
<dbReference type="InterPro" id="IPR011009">
    <property type="entry name" value="Kinase-like_dom_sf"/>
</dbReference>
<dbReference type="Gramene" id="TuG1812G0200000396.01.T01">
    <property type="protein sequence ID" value="TuG1812G0200000396.01.T01.cds404655"/>
    <property type="gene ID" value="TuG1812G0200000396.01"/>
</dbReference>
<protein>
    <recommendedName>
        <fullName evidence="1">Protein kinase domain-containing protein</fullName>
    </recommendedName>
</protein>
<evidence type="ECO:0000259" key="1">
    <source>
        <dbReference type="PROSITE" id="PS50011"/>
    </source>
</evidence>
<dbReference type="PANTHER" id="PTHR46146">
    <property type="entry name" value="SERINE/THREONINE-PROTEIN KINASE-LIKE PROTEIN CCR4"/>
    <property type="match status" value="1"/>
</dbReference>
<dbReference type="PANTHER" id="PTHR46146:SF7">
    <property type="entry name" value="OS11G0664000 PROTEIN"/>
    <property type="match status" value="1"/>
</dbReference>